<dbReference type="Proteomes" id="UP000317839">
    <property type="component" value="Unassembled WGS sequence"/>
</dbReference>
<proteinExistence type="predicted"/>
<protein>
    <submittedName>
        <fullName evidence="1">Uncharacterized protein</fullName>
    </submittedName>
</protein>
<reference evidence="1 2" key="1">
    <citation type="submission" date="2019-06" db="EMBL/GenBank/DDBJ databases">
        <title>Draft genome of Aliikangiella marina GYP-15.</title>
        <authorList>
            <person name="Wang G."/>
        </authorList>
    </citation>
    <scope>NUCLEOTIDE SEQUENCE [LARGE SCALE GENOMIC DNA]</scope>
    <source>
        <strain evidence="1 2">GYP-15</strain>
    </source>
</reference>
<dbReference type="RefSeq" id="WP_142941882.1">
    <property type="nucleotide sequence ID" value="NZ_VIKR01000002.1"/>
</dbReference>
<sequence length="145" mass="15999">MQQKLKCLIIAISSLGIVSCASVPPEKVDERLRAWQGLHIDQLITYWGLPTKQSQVEDKRYAEWINKSSEPGNASVSIGTGSRSRNSAIGIGLTLFDLGGTDDACSRLVTYSPTGTVTQISWQGTNNYCFEVTPDFQKVMKQQKN</sequence>
<dbReference type="EMBL" id="VIKR01000002">
    <property type="protein sequence ID" value="TQV75266.1"/>
    <property type="molecule type" value="Genomic_DNA"/>
</dbReference>
<keyword evidence="2" id="KW-1185">Reference proteome</keyword>
<dbReference type="OrthoDB" id="6197225at2"/>
<dbReference type="PROSITE" id="PS51257">
    <property type="entry name" value="PROKAR_LIPOPROTEIN"/>
    <property type="match status" value="1"/>
</dbReference>
<gene>
    <name evidence="1" type="ORF">FLL45_10040</name>
</gene>
<organism evidence="1 2">
    <name type="scientific">Aliikangiella marina</name>
    <dbReference type="NCBI Taxonomy" id="1712262"/>
    <lineage>
        <taxon>Bacteria</taxon>
        <taxon>Pseudomonadati</taxon>
        <taxon>Pseudomonadota</taxon>
        <taxon>Gammaproteobacteria</taxon>
        <taxon>Oceanospirillales</taxon>
        <taxon>Pleioneaceae</taxon>
        <taxon>Aliikangiella</taxon>
    </lineage>
</organism>
<evidence type="ECO:0000313" key="1">
    <source>
        <dbReference type="EMBL" id="TQV75266.1"/>
    </source>
</evidence>
<accession>A0A545TDL8</accession>
<comment type="caution">
    <text evidence="1">The sequence shown here is derived from an EMBL/GenBank/DDBJ whole genome shotgun (WGS) entry which is preliminary data.</text>
</comment>
<name>A0A545TDL8_9GAMM</name>
<dbReference type="AlphaFoldDB" id="A0A545TDL8"/>
<evidence type="ECO:0000313" key="2">
    <source>
        <dbReference type="Proteomes" id="UP000317839"/>
    </source>
</evidence>